<feature type="non-terminal residue" evidence="1">
    <location>
        <position position="121"/>
    </location>
</feature>
<comment type="caution">
    <text evidence="1">The sequence shown here is derived from an EMBL/GenBank/DDBJ whole genome shotgun (WGS) entry which is preliminary data.</text>
</comment>
<sequence length="121" mass="13916">AFDGTPEVTWDDGAANIAFEECWMAEFTPTQVHEEASVSEGKRQDVACYQYSTIPIVLSCEFETGKQWTDYIDREVRELEIKFWKPDMVNYVSCIFTNCHIIDCIETGIKNEGAYEARLII</sequence>
<protein>
    <submittedName>
        <fullName evidence="1">Uncharacterized protein</fullName>
    </submittedName>
</protein>
<evidence type="ECO:0000313" key="1">
    <source>
        <dbReference type="EMBL" id="GAH93837.1"/>
    </source>
</evidence>
<proteinExistence type="predicted"/>
<feature type="non-terminal residue" evidence="1">
    <location>
        <position position="1"/>
    </location>
</feature>
<dbReference type="AlphaFoldDB" id="X1JIE4"/>
<dbReference type="EMBL" id="BARU01046822">
    <property type="protein sequence ID" value="GAH93837.1"/>
    <property type="molecule type" value="Genomic_DNA"/>
</dbReference>
<organism evidence="1">
    <name type="scientific">marine sediment metagenome</name>
    <dbReference type="NCBI Taxonomy" id="412755"/>
    <lineage>
        <taxon>unclassified sequences</taxon>
        <taxon>metagenomes</taxon>
        <taxon>ecological metagenomes</taxon>
    </lineage>
</organism>
<accession>X1JIE4</accession>
<name>X1JIE4_9ZZZZ</name>
<reference evidence="1" key="1">
    <citation type="journal article" date="2014" name="Front. Microbiol.">
        <title>High frequency of phylogenetically diverse reductive dehalogenase-homologous genes in deep subseafloor sedimentary metagenomes.</title>
        <authorList>
            <person name="Kawai M."/>
            <person name="Futagami T."/>
            <person name="Toyoda A."/>
            <person name="Takaki Y."/>
            <person name="Nishi S."/>
            <person name="Hori S."/>
            <person name="Arai W."/>
            <person name="Tsubouchi T."/>
            <person name="Morono Y."/>
            <person name="Uchiyama I."/>
            <person name="Ito T."/>
            <person name="Fujiyama A."/>
            <person name="Inagaki F."/>
            <person name="Takami H."/>
        </authorList>
    </citation>
    <scope>NUCLEOTIDE SEQUENCE</scope>
    <source>
        <strain evidence="1">Expedition CK06-06</strain>
    </source>
</reference>
<gene>
    <name evidence="1" type="ORF">S03H2_70446</name>
</gene>